<dbReference type="InterPro" id="IPR009381">
    <property type="entry name" value="Trehalose_catabolism_ThuA_prok"/>
</dbReference>
<comment type="caution">
    <text evidence="2">The sequence shown here is derived from an EMBL/GenBank/DDBJ whole genome shotgun (WGS) entry which is preliminary data.</text>
</comment>
<proteinExistence type="predicted"/>
<dbReference type="Proteomes" id="UP000282529">
    <property type="component" value="Unassembled WGS sequence"/>
</dbReference>
<dbReference type="RefSeq" id="WP_124696336.1">
    <property type="nucleotide sequence ID" value="NZ_JBHUFE010000010.1"/>
</dbReference>
<evidence type="ECO:0000313" key="3">
    <source>
        <dbReference type="Proteomes" id="UP000282529"/>
    </source>
</evidence>
<organism evidence="2 3">
    <name type="scientific">Paenibacillus rhizophilus</name>
    <dbReference type="NCBI Taxonomy" id="1850366"/>
    <lineage>
        <taxon>Bacteria</taxon>
        <taxon>Bacillati</taxon>
        <taxon>Bacillota</taxon>
        <taxon>Bacilli</taxon>
        <taxon>Bacillales</taxon>
        <taxon>Paenibacillaceae</taxon>
        <taxon>Paenibacillus</taxon>
    </lineage>
</organism>
<dbReference type="Gene3D" id="3.40.50.880">
    <property type="match status" value="1"/>
</dbReference>
<dbReference type="AlphaFoldDB" id="A0A3N9P5J2"/>
<evidence type="ECO:0000259" key="1">
    <source>
        <dbReference type="Pfam" id="PF06283"/>
    </source>
</evidence>
<dbReference type="Pfam" id="PF06283">
    <property type="entry name" value="ThuA"/>
    <property type="match status" value="1"/>
</dbReference>
<protein>
    <submittedName>
        <fullName evidence="2">Trehalose utilization protein ThuA</fullName>
    </submittedName>
</protein>
<dbReference type="InterPro" id="IPR029062">
    <property type="entry name" value="Class_I_gatase-like"/>
</dbReference>
<dbReference type="SUPFAM" id="SSF52317">
    <property type="entry name" value="Class I glutamine amidotransferase-like"/>
    <property type="match status" value="1"/>
</dbReference>
<keyword evidence="3" id="KW-1185">Reference proteome</keyword>
<sequence>MNTLKVTVWNEYRHEKVNPQVAGIYPEGIHNAIAGYLKTAPGLEVATATLDEPEHGLTDDVLDNTDVLIWWGHMAHDEVRDDIADKVRDRVLKGMGLIVLHSGHGSKVFERLLGTKTGALKWRDDGEKERLWVIEHGHPIADGLGEYIEIPKEEMYGERFEIPAPDELVFISWFEGGEVFRSGCCYRRGKGKLFYFRPGHETFPIYHQPEVLHVIKNAVHWAAPTQGANISYGRVSPIEPLQINSVLS</sequence>
<reference evidence="2 3" key="1">
    <citation type="submission" date="2018-11" db="EMBL/GenBank/DDBJ databases">
        <title>Genome sequence of strain 7197.</title>
        <authorList>
            <person name="Gao J."/>
            <person name="Sun J."/>
        </authorList>
    </citation>
    <scope>NUCLEOTIDE SEQUENCE [LARGE SCALE GENOMIC DNA]</scope>
    <source>
        <strain evidence="2 3">7197</strain>
    </source>
</reference>
<evidence type="ECO:0000313" key="2">
    <source>
        <dbReference type="EMBL" id="RQW10587.1"/>
    </source>
</evidence>
<dbReference type="PIRSF" id="PIRSF030013">
    <property type="entry name" value="ThuA"/>
    <property type="match status" value="1"/>
</dbReference>
<name>A0A3N9P5J2_9BACL</name>
<gene>
    <name evidence="2" type="ORF">EH198_15100</name>
</gene>
<dbReference type="OrthoDB" id="252909at2"/>
<dbReference type="EMBL" id="RQPI01000008">
    <property type="protein sequence ID" value="RQW10587.1"/>
    <property type="molecule type" value="Genomic_DNA"/>
</dbReference>
<accession>A0A3N9P5J2</accession>
<feature type="domain" description="ThuA-like" evidence="1">
    <location>
        <begin position="5"/>
        <end position="222"/>
    </location>
</feature>
<dbReference type="InterPro" id="IPR029010">
    <property type="entry name" value="ThuA-like"/>
</dbReference>